<dbReference type="PANTHER" id="PTHR14493:SF50">
    <property type="entry name" value="RING FINGER PROTEIN UNKEMPT"/>
    <property type="match status" value="1"/>
</dbReference>
<evidence type="ECO:0000256" key="2">
    <source>
        <dbReference type="ARBA" id="ARBA00022771"/>
    </source>
</evidence>
<dbReference type="Pfam" id="PF25512">
    <property type="entry name" value="zf-CCCH_AtC3H23"/>
    <property type="match status" value="1"/>
</dbReference>
<dbReference type="GO" id="GO:0008270">
    <property type="term" value="F:zinc ion binding"/>
    <property type="evidence" value="ECO:0007669"/>
    <property type="project" value="UniProtKB-KW"/>
</dbReference>
<dbReference type="RefSeq" id="XP_004027743.1">
    <property type="nucleotide sequence ID" value="XM_004027694.1"/>
</dbReference>
<gene>
    <name evidence="6" type="ORF">IMG5_176540</name>
</gene>
<keyword evidence="1" id="KW-0479">Metal-binding</keyword>
<evidence type="ECO:0000256" key="3">
    <source>
        <dbReference type="ARBA" id="ARBA00022833"/>
    </source>
</evidence>
<dbReference type="InParanoid" id="G0R2B0"/>
<protein>
    <submittedName>
        <fullName evidence="6">Zinc finger ccch type domain protein</fullName>
    </submittedName>
</protein>
<dbReference type="InterPro" id="IPR057444">
    <property type="entry name" value="Znf-CCCH_AtC3H23-like"/>
</dbReference>
<dbReference type="EMBL" id="GL984250">
    <property type="protein sequence ID" value="EGR28398.1"/>
    <property type="molecule type" value="Genomic_DNA"/>
</dbReference>
<keyword evidence="3" id="KW-0862">Zinc</keyword>
<keyword evidence="2" id="KW-0863">Zinc-finger</keyword>
<evidence type="ECO:0000259" key="5">
    <source>
        <dbReference type="Pfam" id="PF25512"/>
    </source>
</evidence>
<dbReference type="OrthoDB" id="20534at2759"/>
<dbReference type="InterPro" id="IPR045234">
    <property type="entry name" value="Unkempt-like"/>
</dbReference>
<evidence type="ECO:0000313" key="7">
    <source>
        <dbReference type="Proteomes" id="UP000008983"/>
    </source>
</evidence>
<evidence type="ECO:0000256" key="1">
    <source>
        <dbReference type="ARBA" id="ARBA00022723"/>
    </source>
</evidence>
<dbReference type="GO" id="GO:0003677">
    <property type="term" value="F:DNA binding"/>
    <property type="evidence" value="ECO:0007669"/>
    <property type="project" value="UniProtKB-KW"/>
</dbReference>
<keyword evidence="7" id="KW-1185">Reference proteome</keyword>
<accession>G0R2B0</accession>
<dbReference type="AlphaFoldDB" id="G0R2B0"/>
<dbReference type="STRING" id="857967.G0R2B0"/>
<dbReference type="GeneID" id="14904471"/>
<reference evidence="6 7" key="1">
    <citation type="submission" date="2011-07" db="EMBL/GenBank/DDBJ databases">
        <authorList>
            <person name="Coyne R."/>
            <person name="Brami D."/>
            <person name="Johnson J."/>
            <person name="Hostetler J."/>
            <person name="Hannick L."/>
            <person name="Clark T."/>
            <person name="Cassidy-Hanley D."/>
            <person name="Inman J."/>
        </authorList>
    </citation>
    <scope>NUCLEOTIDE SEQUENCE [LARGE SCALE GENOMIC DNA]</scope>
    <source>
        <strain evidence="6 7">G5</strain>
    </source>
</reference>
<keyword evidence="4" id="KW-0238">DNA-binding</keyword>
<proteinExistence type="predicted"/>
<sequence length="109" mass="13330">MYFYKTVWCPNTKDHDRCSCPYMHNVQDFRRDPKKIKLIQEQCSTWIKDNINKYIDGQCETQLDCNYCHGWKEFNYHPLIYKTKQCLNLNYDEDLPIKEINSYVNDFNI</sequence>
<name>G0R2B0_ICHMU</name>
<dbReference type="Proteomes" id="UP000008983">
    <property type="component" value="Unassembled WGS sequence"/>
</dbReference>
<evidence type="ECO:0000313" key="6">
    <source>
        <dbReference type="EMBL" id="EGR28398.1"/>
    </source>
</evidence>
<evidence type="ECO:0000256" key="4">
    <source>
        <dbReference type="ARBA" id="ARBA00023125"/>
    </source>
</evidence>
<dbReference type="PANTHER" id="PTHR14493">
    <property type="entry name" value="UNKEMPT FAMILY MEMBER"/>
    <property type="match status" value="1"/>
</dbReference>
<feature type="domain" description="AtC3H23-like CCCH zinc finger" evidence="5">
    <location>
        <begin position="1"/>
        <end position="31"/>
    </location>
</feature>
<organism evidence="6 7">
    <name type="scientific">Ichthyophthirius multifiliis</name>
    <name type="common">White spot disease agent</name>
    <name type="synonym">Ich</name>
    <dbReference type="NCBI Taxonomy" id="5932"/>
    <lineage>
        <taxon>Eukaryota</taxon>
        <taxon>Sar</taxon>
        <taxon>Alveolata</taxon>
        <taxon>Ciliophora</taxon>
        <taxon>Intramacronucleata</taxon>
        <taxon>Oligohymenophorea</taxon>
        <taxon>Hymenostomatida</taxon>
        <taxon>Ophryoglenina</taxon>
        <taxon>Ichthyophthirius</taxon>
    </lineage>
</organism>